<protein>
    <recommendedName>
        <fullName evidence="3">DUF8017 domain-containing protein</fullName>
    </recommendedName>
</protein>
<comment type="caution">
    <text evidence="4">The sequence shown here is derived from an EMBL/GenBank/DDBJ whole genome shotgun (WGS) entry which is preliminary data.</text>
</comment>
<evidence type="ECO:0000313" key="5">
    <source>
        <dbReference type="Proteomes" id="UP001278571"/>
    </source>
</evidence>
<dbReference type="Proteomes" id="UP001278571">
    <property type="component" value="Unassembled WGS sequence"/>
</dbReference>
<keyword evidence="5" id="KW-1185">Reference proteome</keyword>
<feature type="region of interest" description="Disordered" evidence="1">
    <location>
        <begin position="126"/>
        <end position="173"/>
    </location>
</feature>
<organism evidence="4 5">
    <name type="scientific">Streptomyces roseolus</name>
    <dbReference type="NCBI Taxonomy" id="67358"/>
    <lineage>
        <taxon>Bacteria</taxon>
        <taxon>Bacillati</taxon>
        <taxon>Actinomycetota</taxon>
        <taxon>Actinomycetes</taxon>
        <taxon>Kitasatosporales</taxon>
        <taxon>Streptomycetaceae</taxon>
        <taxon>Streptomyces</taxon>
    </lineage>
</organism>
<keyword evidence="2" id="KW-0472">Membrane</keyword>
<reference evidence="4 5" key="1">
    <citation type="submission" date="2023-10" db="EMBL/GenBank/DDBJ databases">
        <authorList>
            <person name="Wang X.X."/>
        </authorList>
    </citation>
    <scope>NUCLEOTIDE SEQUENCE [LARGE SCALE GENOMIC DNA]</scope>
    <source>
        <strain evidence="4 5">NBRC 12816</strain>
    </source>
</reference>
<gene>
    <name evidence="4" type="ORF">R2363_03530</name>
</gene>
<proteinExistence type="predicted"/>
<evidence type="ECO:0000256" key="1">
    <source>
        <dbReference type="SAM" id="MobiDB-lite"/>
    </source>
</evidence>
<evidence type="ECO:0000259" key="3">
    <source>
        <dbReference type="Pfam" id="PF26056"/>
    </source>
</evidence>
<keyword evidence="2" id="KW-0812">Transmembrane</keyword>
<feature type="compositionally biased region" description="Polar residues" evidence="1">
    <location>
        <begin position="133"/>
        <end position="146"/>
    </location>
</feature>
<feature type="region of interest" description="Disordered" evidence="1">
    <location>
        <begin position="1"/>
        <end position="92"/>
    </location>
</feature>
<dbReference type="Pfam" id="PF26056">
    <property type="entry name" value="DUF8017"/>
    <property type="match status" value="1"/>
</dbReference>
<dbReference type="InterPro" id="IPR058330">
    <property type="entry name" value="DUF8017"/>
</dbReference>
<feature type="transmembrane region" description="Helical" evidence="2">
    <location>
        <begin position="98"/>
        <end position="119"/>
    </location>
</feature>
<evidence type="ECO:0000313" key="4">
    <source>
        <dbReference type="EMBL" id="MDX2291248.1"/>
    </source>
</evidence>
<dbReference type="RefSeq" id="WP_319007826.1">
    <property type="nucleotide sequence ID" value="NZ_JAWJZF010000185.1"/>
</dbReference>
<name>A0ABU4K0L8_9ACTN</name>
<keyword evidence="2" id="KW-1133">Transmembrane helix</keyword>
<accession>A0ABU4K0L8</accession>
<dbReference type="EMBL" id="JAWJZF010000185">
    <property type="protein sequence ID" value="MDX2291248.1"/>
    <property type="molecule type" value="Genomic_DNA"/>
</dbReference>
<feature type="domain" description="DUF8017" evidence="3">
    <location>
        <begin position="169"/>
        <end position="363"/>
    </location>
</feature>
<sequence length="366" mass="38663">MWPGQQPPGGEQNPQDQNQNPYQQPGYQQPNPYQQPTQPGFPQQQPGFPQQGGWQQPGYPQQGHAQPNPYQQPTVPQYQVPGPVPPQGSGGGRNRSTLIAIAAATAVVVAAGATAFFVLQDDDDQQNVADKPATTTSAPVTGTPSAGTAEPTDGATTEIDNPRDGTTYEPTIPGWKVVHNPTYGTLFDVPPEWEVAKPTMHVGFEDAKKGDGSPLVVMSGPADLKSKWCAVDADRSGSPEYTGLAGAGTKGNQGAKDTASAARGQAGMWVWAAFAQHMPEKSIKVTPAVPFTTASGLKGSMSTATAPNVKKRNKCDTDGKSVAFTFLNAENDFSTFVLYAADGVKDELPDATIKKILSTVRLTDKS</sequence>
<feature type="compositionally biased region" description="Low complexity" evidence="1">
    <location>
        <begin position="1"/>
        <end position="81"/>
    </location>
</feature>
<evidence type="ECO:0000256" key="2">
    <source>
        <dbReference type="SAM" id="Phobius"/>
    </source>
</evidence>